<evidence type="ECO:0000256" key="4">
    <source>
        <dbReference type="ARBA" id="ARBA00003838"/>
    </source>
</evidence>
<dbReference type="InterPro" id="IPR017938">
    <property type="entry name" value="Riboflavin_synthase-like_b-brl"/>
</dbReference>
<dbReference type="SUPFAM" id="SSF55856">
    <property type="entry name" value="Cytochrome b5-like heme/steroid binding domain"/>
    <property type="match status" value="1"/>
</dbReference>
<protein>
    <recommendedName>
        <fullName evidence="8">Nitrate reductase [NADPH]</fullName>
        <ecNumber evidence="7">1.7.1.3</ecNumber>
    </recommendedName>
</protein>
<evidence type="ECO:0000256" key="5">
    <source>
        <dbReference type="ARBA" id="ARBA00006253"/>
    </source>
</evidence>
<dbReference type="GO" id="GO:0020037">
    <property type="term" value="F:heme binding"/>
    <property type="evidence" value="ECO:0007669"/>
    <property type="project" value="TreeGrafter"/>
</dbReference>
<dbReference type="InterPro" id="IPR000572">
    <property type="entry name" value="OxRdtase_Mopterin-bd_dom"/>
</dbReference>
<gene>
    <name evidence="19" type="ORF">EURHEDRAFT_536759</name>
</gene>
<comment type="cofactor">
    <cofactor evidence="2">
        <name>heme</name>
        <dbReference type="ChEBI" id="CHEBI:30413"/>
    </cofactor>
</comment>
<dbReference type="InterPro" id="IPR005066">
    <property type="entry name" value="MoCF_OxRdtse_dimer"/>
</dbReference>
<comment type="cofactor">
    <cofactor evidence="1">
        <name>Mo-molybdopterin</name>
        <dbReference type="ChEBI" id="CHEBI:71302"/>
    </cofactor>
</comment>
<dbReference type="RefSeq" id="XP_040639415.1">
    <property type="nucleotide sequence ID" value="XM_040787339.1"/>
</dbReference>
<feature type="compositionally biased region" description="Basic and acidic residues" evidence="16">
    <location>
        <begin position="138"/>
        <end position="153"/>
    </location>
</feature>
<keyword evidence="10" id="KW-0285">Flavoprotein</keyword>
<dbReference type="SMART" id="SM01117">
    <property type="entry name" value="Cyt-b5"/>
    <property type="match status" value="1"/>
</dbReference>
<keyword evidence="11" id="KW-0479">Metal-binding</keyword>
<sequence>MPKTPGASKKDIFNEPEWTKTHSHRVGLRDSDDRFPGLTHIGDDWRFEIEEEAEEKIEELKEKAAGGKLLTVRDFIAKQENFEFKRPEVHPKNRRYVLHVTENFIKEGQGWLINERKRQHVDEKKQTQNTNKEDDSEPEAKEEKKEDEGKPEYTLEQQALLRNLSEEAEHIRSMKQNDGKGRSPAWYELISTQIDELDQFSPDNWIARPDTLIRITGKNPLNAEPDLSKLFDAGLITPNRLHYVRNHGSVPNLEWANHKLEISAGRSLALLMDDLTDQFESVNIPVLLACDGNRRKELNMIRRSKGFNFGPGAVSCAYWKGVLLRDVLLKADIVSLMDDYPSASLWVHFEGADDLSEGRYSTCIPLEYAMDPNNDVLLAYEMNNSPLPADHGYPLRLIIPGYVGGRCVKWLANIWVTDRENDSYYHIYDNRVIPSFVTDPNSEYADILFHNPSTICNEQALNSIIAKPAQGETIRLTDVKKDQTYRIEGFAYNGGGQEVQRVEISLNGGENWLYCVRRYPEAPLRHGRKIWTWLFWHIDVDLPQMLEAQSITVRCFDVGKNTQPNTPSWNLTGMMNNCWYVVKPQVIIAPDTNELLLIFRHPCEPGTGEGGWMGPSTEIRMEQAKRSATAPQKQFTREEIESHSSERDCWVVINDKVYDATSVLGWHPGGITPILDHAGRVHSETTEMFESIHDDFAQKKLQECALGVVTDKVKEFMQHVAEQKAEQRAKSARRDMDVALSRHKWTLVRLVRKIKISGDTSRYTFQLPPSSKTLGLETGQHVQLGFHFRDRLVFRPYTPVWPILSSQDEGTFDLVVKTYYPDPGQPGGTMSNILDCLREGEVVEVKGPSGQIRYQGNGEILVDNKSYFFDRITLVLGGSGITPGYQLVARILLTEGDRTEIRVIDANKTEDDILLREELGRFARDNSDQFRITHVLSHPGKDWPGEKGHVDERILHQYAFEPDERAVALLCGPPAMIKKAVLPALKNWGYHEDKNLFGF</sequence>
<evidence type="ECO:0000256" key="11">
    <source>
        <dbReference type="ARBA" id="ARBA00022723"/>
    </source>
</evidence>
<dbReference type="GeneID" id="63702463"/>
<feature type="domain" description="Cytochrome b5 heme-binding" evidence="17">
    <location>
        <begin position="632"/>
        <end position="710"/>
    </location>
</feature>
<dbReference type="GO" id="GO:0050464">
    <property type="term" value="F:nitrate reductase (NADPH) activity"/>
    <property type="evidence" value="ECO:0007669"/>
    <property type="project" value="UniProtKB-EC"/>
</dbReference>
<evidence type="ECO:0000256" key="14">
    <source>
        <dbReference type="ARBA" id="ARBA00023063"/>
    </source>
</evidence>
<dbReference type="InterPro" id="IPR001433">
    <property type="entry name" value="OxRdtase_FAD/NAD-bd"/>
</dbReference>
<evidence type="ECO:0000256" key="6">
    <source>
        <dbReference type="ARBA" id="ARBA00011738"/>
    </source>
</evidence>
<dbReference type="GO" id="GO:0043546">
    <property type="term" value="F:molybdopterin cofactor binding"/>
    <property type="evidence" value="ECO:0007669"/>
    <property type="project" value="TreeGrafter"/>
</dbReference>
<dbReference type="HOGENOM" id="CLU_003827_4_2_1"/>
<dbReference type="Pfam" id="PF03404">
    <property type="entry name" value="Mo-co_dimer"/>
    <property type="match status" value="1"/>
</dbReference>
<dbReference type="InterPro" id="IPR036400">
    <property type="entry name" value="Cyt_B5-like_heme/steroid_sf"/>
</dbReference>
<dbReference type="Proteomes" id="UP000019804">
    <property type="component" value="Unassembled WGS sequence"/>
</dbReference>
<comment type="function">
    <text evidence="4">Nitrate reductase is a key enzyme involved in the first step of nitrate assimilation in plants, fungi and bacteria.</text>
</comment>
<dbReference type="InterPro" id="IPR017927">
    <property type="entry name" value="FAD-bd_FR_type"/>
</dbReference>
<dbReference type="SUPFAM" id="SSF81296">
    <property type="entry name" value="E set domains"/>
    <property type="match status" value="1"/>
</dbReference>
<evidence type="ECO:0000256" key="10">
    <source>
        <dbReference type="ARBA" id="ARBA00022630"/>
    </source>
</evidence>
<name>A0A017SFJ5_ASPRC</name>
<proteinExistence type="inferred from homology"/>
<keyword evidence="20" id="KW-1185">Reference proteome</keyword>
<evidence type="ECO:0000256" key="8">
    <source>
        <dbReference type="ARBA" id="ARBA00015499"/>
    </source>
</evidence>
<dbReference type="Gene3D" id="3.40.50.80">
    <property type="entry name" value="Nucleotide-binding domain of ferredoxin-NADP reductase (FNR) module"/>
    <property type="match status" value="1"/>
</dbReference>
<feature type="domain" description="FAD-binding FR-type" evidence="18">
    <location>
        <begin position="743"/>
        <end position="855"/>
    </location>
</feature>
<dbReference type="InterPro" id="IPR036374">
    <property type="entry name" value="OxRdtase_Mopterin-bd_sf"/>
</dbReference>
<dbReference type="OrthoDB" id="432685at2759"/>
<dbReference type="Gene3D" id="2.40.30.10">
    <property type="entry name" value="Translation factors"/>
    <property type="match status" value="1"/>
</dbReference>
<dbReference type="PRINTS" id="PR00406">
    <property type="entry name" value="CYTB5RDTASE"/>
</dbReference>
<evidence type="ECO:0000256" key="1">
    <source>
        <dbReference type="ARBA" id="ARBA00001924"/>
    </source>
</evidence>
<dbReference type="SUPFAM" id="SSF63380">
    <property type="entry name" value="Riboflavin synthase domain-like"/>
    <property type="match status" value="1"/>
</dbReference>
<dbReference type="Pfam" id="PF00173">
    <property type="entry name" value="Cyt-b5"/>
    <property type="match status" value="1"/>
</dbReference>
<dbReference type="PROSITE" id="PS51384">
    <property type="entry name" value="FAD_FR"/>
    <property type="match status" value="1"/>
</dbReference>
<dbReference type="GO" id="GO:0006790">
    <property type="term" value="P:sulfur compound metabolic process"/>
    <property type="evidence" value="ECO:0007669"/>
    <property type="project" value="TreeGrafter"/>
</dbReference>
<evidence type="ECO:0000313" key="19">
    <source>
        <dbReference type="EMBL" id="EYE95727.1"/>
    </source>
</evidence>
<dbReference type="InterPro" id="IPR008333">
    <property type="entry name" value="Cbr1-like_FAD-bd_dom"/>
</dbReference>
<dbReference type="GO" id="GO:0008482">
    <property type="term" value="F:sulfite oxidase activity"/>
    <property type="evidence" value="ECO:0007669"/>
    <property type="project" value="TreeGrafter"/>
</dbReference>
<dbReference type="SUPFAM" id="SSF56524">
    <property type="entry name" value="Oxidoreductase molybdopterin-binding domain"/>
    <property type="match status" value="1"/>
</dbReference>
<dbReference type="Pfam" id="PF00970">
    <property type="entry name" value="FAD_binding_6"/>
    <property type="match status" value="1"/>
</dbReference>
<accession>A0A017SFJ5</accession>
<evidence type="ECO:0000256" key="12">
    <source>
        <dbReference type="ARBA" id="ARBA00022827"/>
    </source>
</evidence>
<evidence type="ECO:0000313" key="20">
    <source>
        <dbReference type="Proteomes" id="UP000019804"/>
    </source>
</evidence>
<dbReference type="EMBL" id="KK088421">
    <property type="protein sequence ID" value="EYE95727.1"/>
    <property type="molecule type" value="Genomic_DNA"/>
</dbReference>
<evidence type="ECO:0000259" key="18">
    <source>
        <dbReference type="PROSITE" id="PS51384"/>
    </source>
</evidence>
<dbReference type="Gene3D" id="3.90.420.10">
    <property type="entry name" value="Oxidoreductase, molybdopterin-binding domain"/>
    <property type="match status" value="1"/>
</dbReference>
<evidence type="ECO:0000259" key="17">
    <source>
        <dbReference type="PROSITE" id="PS50255"/>
    </source>
</evidence>
<dbReference type="GO" id="GO:0030151">
    <property type="term" value="F:molybdenum ion binding"/>
    <property type="evidence" value="ECO:0007669"/>
    <property type="project" value="InterPro"/>
</dbReference>
<dbReference type="EC" id="1.7.1.3" evidence="7"/>
<evidence type="ECO:0000256" key="9">
    <source>
        <dbReference type="ARBA" id="ARBA00022505"/>
    </source>
</evidence>
<dbReference type="AlphaFoldDB" id="A0A017SFJ5"/>
<feature type="compositionally biased region" description="Basic and acidic residues" evidence="16">
    <location>
        <begin position="8"/>
        <end position="20"/>
    </location>
</feature>
<feature type="compositionally biased region" description="Basic and acidic residues" evidence="16">
    <location>
        <begin position="117"/>
        <end position="126"/>
    </location>
</feature>
<dbReference type="InterPro" id="IPR008335">
    <property type="entry name" value="Mopterin_OxRdtase_euk"/>
</dbReference>
<dbReference type="GO" id="GO:0042128">
    <property type="term" value="P:nitrate assimilation"/>
    <property type="evidence" value="ECO:0007669"/>
    <property type="project" value="UniProtKB-KW"/>
</dbReference>
<evidence type="ECO:0000256" key="15">
    <source>
        <dbReference type="ARBA" id="ARBA00049155"/>
    </source>
</evidence>
<dbReference type="Pfam" id="PF00175">
    <property type="entry name" value="NAD_binding_1"/>
    <property type="match status" value="1"/>
</dbReference>
<feature type="region of interest" description="Disordered" evidence="16">
    <location>
        <begin position="1"/>
        <end position="24"/>
    </location>
</feature>
<evidence type="ECO:0000256" key="2">
    <source>
        <dbReference type="ARBA" id="ARBA00001971"/>
    </source>
</evidence>
<dbReference type="InterPro" id="IPR001199">
    <property type="entry name" value="Cyt_B5-like_heme/steroid-bd"/>
</dbReference>
<dbReference type="PROSITE" id="PS50255">
    <property type="entry name" value="CYTOCHROME_B5_2"/>
    <property type="match status" value="1"/>
</dbReference>
<evidence type="ECO:0000256" key="3">
    <source>
        <dbReference type="ARBA" id="ARBA00001974"/>
    </source>
</evidence>
<evidence type="ECO:0000256" key="13">
    <source>
        <dbReference type="ARBA" id="ARBA00023002"/>
    </source>
</evidence>
<keyword evidence="13" id="KW-0560">Oxidoreductase</keyword>
<evidence type="ECO:0000256" key="16">
    <source>
        <dbReference type="SAM" id="MobiDB-lite"/>
    </source>
</evidence>
<dbReference type="PANTHER" id="PTHR19372:SF7">
    <property type="entry name" value="SULFITE OXIDASE, MITOCHONDRIAL"/>
    <property type="match status" value="1"/>
</dbReference>
<dbReference type="Pfam" id="PF00174">
    <property type="entry name" value="Oxidored_molyb"/>
    <property type="match status" value="1"/>
</dbReference>
<dbReference type="SUPFAM" id="SSF52343">
    <property type="entry name" value="Ferredoxin reductase-like, C-terminal NADP-linked domain"/>
    <property type="match status" value="1"/>
</dbReference>
<comment type="cofactor">
    <cofactor evidence="3">
        <name>FAD</name>
        <dbReference type="ChEBI" id="CHEBI:57692"/>
    </cofactor>
</comment>
<dbReference type="PRINTS" id="PR00407">
    <property type="entry name" value="EUMOPTERIN"/>
</dbReference>
<dbReference type="CDD" id="cd06183">
    <property type="entry name" value="cyt_b5_reduct_like"/>
    <property type="match status" value="1"/>
</dbReference>
<dbReference type="InterPro" id="IPR039261">
    <property type="entry name" value="FNR_nucleotide-bd"/>
</dbReference>
<dbReference type="Gene3D" id="2.60.40.650">
    <property type="match status" value="1"/>
</dbReference>
<comment type="similarity">
    <text evidence="5">Belongs to the nitrate reductase family.</text>
</comment>
<feature type="region of interest" description="Disordered" evidence="16">
    <location>
        <begin position="117"/>
        <end position="154"/>
    </location>
</feature>
<comment type="catalytic activity">
    <reaction evidence="15">
        <text>nitrite + NADP(+) + H2O = nitrate + NADPH + H(+)</text>
        <dbReference type="Rhea" id="RHEA:19061"/>
        <dbReference type="ChEBI" id="CHEBI:15377"/>
        <dbReference type="ChEBI" id="CHEBI:15378"/>
        <dbReference type="ChEBI" id="CHEBI:16301"/>
        <dbReference type="ChEBI" id="CHEBI:17632"/>
        <dbReference type="ChEBI" id="CHEBI:57783"/>
        <dbReference type="ChEBI" id="CHEBI:58349"/>
        <dbReference type="EC" id="1.7.1.3"/>
    </reaction>
</comment>
<organism evidence="19 20">
    <name type="scientific">Aspergillus ruber (strain CBS 135680)</name>
    <dbReference type="NCBI Taxonomy" id="1388766"/>
    <lineage>
        <taxon>Eukaryota</taxon>
        <taxon>Fungi</taxon>
        <taxon>Dikarya</taxon>
        <taxon>Ascomycota</taxon>
        <taxon>Pezizomycotina</taxon>
        <taxon>Eurotiomycetes</taxon>
        <taxon>Eurotiomycetidae</taxon>
        <taxon>Eurotiales</taxon>
        <taxon>Aspergillaceae</taxon>
        <taxon>Aspergillus</taxon>
        <taxon>Aspergillus subgen. Aspergillus</taxon>
    </lineage>
</organism>
<keyword evidence="14" id="KW-0534">Nitrate assimilation</keyword>
<dbReference type="PANTHER" id="PTHR19372">
    <property type="entry name" value="SULFITE REDUCTASE"/>
    <property type="match status" value="1"/>
</dbReference>
<keyword evidence="9" id="KW-0500">Molybdenum</keyword>
<reference evidence="20" key="1">
    <citation type="journal article" date="2014" name="Nat. Commun.">
        <title>Genomic adaptations of the halophilic Dead Sea filamentous fungus Eurotium rubrum.</title>
        <authorList>
            <person name="Kis-Papo T."/>
            <person name="Weig A.R."/>
            <person name="Riley R."/>
            <person name="Persoh D."/>
            <person name="Salamov A."/>
            <person name="Sun H."/>
            <person name="Lipzen A."/>
            <person name="Wasser S.P."/>
            <person name="Rambold G."/>
            <person name="Grigoriev I.V."/>
            <person name="Nevo E."/>
        </authorList>
    </citation>
    <scope>NUCLEOTIDE SEQUENCE [LARGE SCALE GENOMIC DNA]</scope>
    <source>
        <strain evidence="20">CBS 135680</strain>
    </source>
</reference>
<dbReference type="InterPro" id="IPR014756">
    <property type="entry name" value="Ig_E-set"/>
</dbReference>
<dbReference type="STRING" id="1388766.A0A017SFJ5"/>
<comment type="subunit">
    <text evidence="6">Homodimer.</text>
</comment>
<evidence type="ECO:0000256" key="7">
    <source>
        <dbReference type="ARBA" id="ARBA00012673"/>
    </source>
</evidence>
<keyword evidence="12" id="KW-0274">FAD</keyword>
<dbReference type="Gene3D" id="3.10.120.10">
    <property type="entry name" value="Cytochrome b5-like heme/steroid binding domain"/>
    <property type="match status" value="1"/>
</dbReference>